<dbReference type="Pfam" id="PF12161">
    <property type="entry name" value="HsdM_N"/>
    <property type="match status" value="1"/>
</dbReference>
<keyword evidence="10" id="KW-0378">Hydrolase</keyword>
<reference evidence="10 11" key="1">
    <citation type="submission" date="2017-08" db="EMBL/GenBank/DDBJ databases">
        <title>The Vibrio qinghaiensis sp.-Q67 is a luminous bacteria isolated firstly from Qinghai lake, Qinghai province, China, which has been proved to be very sensitive to detect environmental and food pollutants. Therefore, complete genome analysis of V. qinghaiensis sp.-Q67 highlights the potential application of this strain on detection of hazards in the contaminated environments.</title>
        <authorList>
            <person name="Gong L."/>
        </authorList>
    </citation>
    <scope>NUCLEOTIDE SEQUENCE [LARGE SCALE GENOMIC DNA]</scope>
    <source>
        <strain evidence="10 11">Q67</strain>
    </source>
</reference>
<gene>
    <name evidence="10" type="ORF">CCZ37_08155</name>
</gene>
<keyword evidence="5" id="KW-0949">S-adenosyl-L-methionine</keyword>
<dbReference type="RefSeq" id="WP_094500271.1">
    <property type="nucleotide sequence ID" value="NZ_CAWNHI010000001.1"/>
</dbReference>
<evidence type="ECO:0000256" key="4">
    <source>
        <dbReference type="ARBA" id="ARBA00022679"/>
    </source>
</evidence>
<dbReference type="EC" id="2.1.1.72" evidence="2"/>
<dbReference type="InterPro" id="IPR038333">
    <property type="entry name" value="T1MK-like_N_sf"/>
</dbReference>
<dbReference type="SUPFAM" id="SSF53335">
    <property type="entry name" value="S-adenosyl-L-methionine-dependent methyltransferases"/>
    <property type="match status" value="1"/>
</dbReference>
<comment type="similarity">
    <text evidence="1">Belongs to the N(4)/N(6)-methyltransferase family.</text>
</comment>
<evidence type="ECO:0000256" key="1">
    <source>
        <dbReference type="ARBA" id="ARBA00006594"/>
    </source>
</evidence>
<keyword evidence="10" id="KW-0255">Endonuclease</keyword>
<evidence type="ECO:0000259" key="8">
    <source>
        <dbReference type="Pfam" id="PF02384"/>
    </source>
</evidence>
<dbReference type="Gene3D" id="3.40.50.150">
    <property type="entry name" value="Vaccinia Virus protein VP39"/>
    <property type="match status" value="1"/>
</dbReference>
<dbReference type="InterPro" id="IPR029063">
    <property type="entry name" value="SAM-dependent_MTases_sf"/>
</dbReference>
<keyword evidence="4" id="KW-0808">Transferase</keyword>
<dbReference type="InterPro" id="IPR052916">
    <property type="entry name" value="Type-I_RE_MTase_Subunit"/>
</dbReference>
<dbReference type="PANTHER" id="PTHR42998">
    <property type="entry name" value="TYPE I RESTRICTION ENZYME HINDVIIP M PROTEIN-RELATED"/>
    <property type="match status" value="1"/>
</dbReference>
<organism evidence="10 11">
    <name type="scientific">Vibrio qinghaiensis</name>
    <dbReference type="NCBI Taxonomy" id="2025808"/>
    <lineage>
        <taxon>Bacteria</taxon>
        <taxon>Pseudomonadati</taxon>
        <taxon>Pseudomonadota</taxon>
        <taxon>Gammaproteobacteria</taxon>
        <taxon>Vibrionales</taxon>
        <taxon>Vibrionaceae</taxon>
        <taxon>Vibrio</taxon>
    </lineage>
</organism>
<dbReference type="Gene3D" id="1.20.1260.30">
    <property type="match status" value="1"/>
</dbReference>
<evidence type="ECO:0000256" key="5">
    <source>
        <dbReference type="ARBA" id="ARBA00022691"/>
    </source>
</evidence>
<dbReference type="GO" id="GO:0004519">
    <property type="term" value="F:endonuclease activity"/>
    <property type="evidence" value="ECO:0007669"/>
    <property type="project" value="UniProtKB-KW"/>
</dbReference>
<feature type="domain" description="N6 adenine-specific DNA methyltransferase N-terminal" evidence="9">
    <location>
        <begin position="12"/>
        <end position="182"/>
    </location>
</feature>
<dbReference type="Proteomes" id="UP000215148">
    <property type="component" value="Chromosome 1"/>
</dbReference>
<keyword evidence="6" id="KW-0680">Restriction system</keyword>
<dbReference type="PANTHER" id="PTHR42998:SF1">
    <property type="entry name" value="TYPE I RESTRICTION ENZYME HINDI METHYLASE SUBUNIT"/>
    <property type="match status" value="1"/>
</dbReference>
<evidence type="ECO:0000313" key="11">
    <source>
        <dbReference type="Proteomes" id="UP000215148"/>
    </source>
</evidence>
<feature type="domain" description="DNA methylase adenine-specific" evidence="8">
    <location>
        <begin position="195"/>
        <end position="531"/>
    </location>
</feature>
<sequence length="572" mass="64638">MNQQEQQYLKALESKLWTAADKLRAALDASQYKHAVLGLIFVKYVSDAFTLRQQEIKAELTNPEHEYYLDPQDFTPEELAEEIAIELEQRDFYQEQNVFWLPPESRWSFLQDNAPRVIGGAELVIEGANQQKITKKITSVGHLIDNALEGIERDNPKLKGVLNKHYSGLKIDQAKLNELINLIATIPFNHQSLSSKDILGHIYEYFLGQFALAEGKKGGQFYTPASIVTLIVEMIEPFEGRVYDPAMGSGGFFVQSDKFIERYANQKEIDPLTQKQKISIYGQEYNYTTWQLAAMNMAIRGLDYDFGKEPASTYTNDQHPDLRADFIMANPPFNMKEWNIGVDDNDPRWVYGTPPSGNANFAWMQHMLYHLAPDGSQALLLANGSMSSSTNNEGEIRAALVENDLIECMVALPGQLFTNTQIPACIWFLTKNKKARTDKAGRKLRDRKGEVLFIDARNLGYMKDRVLRDFSFDDIQKVADIFHAWKTGEAVNGVTYQDQAGFCKSATLEEIKKHDFVLTPGRYVGATEELDDGVPFAEKMATLTEKLSGQFAESAKLEAQIKKNLAGLGYVI</sequence>
<keyword evidence="10" id="KW-0540">Nuclease</keyword>
<keyword evidence="11" id="KW-1185">Reference proteome</keyword>
<evidence type="ECO:0000256" key="7">
    <source>
        <dbReference type="ARBA" id="ARBA00047942"/>
    </source>
</evidence>
<dbReference type="PRINTS" id="PR00507">
    <property type="entry name" value="N12N6MTFRASE"/>
</dbReference>
<accession>A0A223MYC4</accession>
<evidence type="ECO:0000259" key="9">
    <source>
        <dbReference type="Pfam" id="PF12161"/>
    </source>
</evidence>
<name>A0A223MYC4_9VIBR</name>
<proteinExistence type="inferred from homology"/>
<dbReference type="EMBL" id="CP022741">
    <property type="protein sequence ID" value="ASU22569.1"/>
    <property type="molecule type" value="Genomic_DNA"/>
</dbReference>
<comment type="catalytic activity">
    <reaction evidence="7">
        <text>a 2'-deoxyadenosine in DNA + S-adenosyl-L-methionine = an N(6)-methyl-2'-deoxyadenosine in DNA + S-adenosyl-L-homocysteine + H(+)</text>
        <dbReference type="Rhea" id="RHEA:15197"/>
        <dbReference type="Rhea" id="RHEA-COMP:12418"/>
        <dbReference type="Rhea" id="RHEA-COMP:12419"/>
        <dbReference type="ChEBI" id="CHEBI:15378"/>
        <dbReference type="ChEBI" id="CHEBI:57856"/>
        <dbReference type="ChEBI" id="CHEBI:59789"/>
        <dbReference type="ChEBI" id="CHEBI:90615"/>
        <dbReference type="ChEBI" id="CHEBI:90616"/>
        <dbReference type="EC" id="2.1.1.72"/>
    </reaction>
</comment>
<dbReference type="InterPro" id="IPR003356">
    <property type="entry name" value="DNA_methylase_A-5"/>
</dbReference>
<dbReference type="REBASE" id="216472">
    <property type="entry name" value="M.VspQ67ORF8155P"/>
</dbReference>
<keyword evidence="3" id="KW-0489">Methyltransferase</keyword>
<dbReference type="GO" id="GO:0003677">
    <property type="term" value="F:DNA binding"/>
    <property type="evidence" value="ECO:0007669"/>
    <property type="project" value="InterPro"/>
</dbReference>
<dbReference type="InterPro" id="IPR022749">
    <property type="entry name" value="D12N6_MeTrfase_N"/>
</dbReference>
<dbReference type="KEGG" id="vqi:CCZ37_08155"/>
<dbReference type="GO" id="GO:0009007">
    <property type="term" value="F:site-specific DNA-methyltransferase (adenine-specific) activity"/>
    <property type="evidence" value="ECO:0007669"/>
    <property type="project" value="UniProtKB-EC"/>
</dbReference>
<dbReference type="Pfam" id="PF02384">
    <property type="entry name" value="N6_Mtase"/>
    <property type="match status" value="1"/>
</dbReference>
<evidence type="ECO:0000313" key="10">
    <source>
        <dbReference type="EMBL" id="ASU22569.1"/>
    </source>
</evidence>
<dbReference type="AlphaFoldDB" id="A0A223MYC4"/>
<protein>
    <recommendedName>
        <fullName evidence="2">site-specific DNA-methyltransferase (adenine-specific)</fullName>
        <ecNumber evidence="2">2.1.1.72</ecNumber>
    </recommendedName>
</protein>
<evidence type="ECO:0000256" key="2">
    <source>
        <dbReference type="ARBA" id="ARBA00011900"/>
    </source>
</evidence>
<dbReference type="GO" id="GO:0032259">
    <property type="term" value="P:methylation"/>
    <property type="evidence" value="ECO:0007669"/>
    <property type="project" value="UniProtKB-KW"/>
</dbReference>
<evidence type="ECO:0000256" key="6">
    <source>
        <dbReference type="ARBA" id="ARBA00022747"/>
    </source>
</evidence>
<dbReference type="GO" id="GO:0008170">
    <property type="term" value="F:N-methyltransferase activity"/>
    <property type="evidence" value="ECO:0007669"/>
    <property type="project" value="InterPro"/>
</dbReference>
<dbReference type="GO" id="GO:0009307">
    <property type="term" value="P:DNA restriction-modification system"/>
    <property type="evidence" value="ECO:0007669"/>
    <property type="project" value="UniProtKB-KW"/>
</dbReference>
<evidence type="ECO:0000256" key="3">
    <source>
        <dbReference type="ARBA" id="ARBA00022603"/>
    </source>
</evidence>